<dbReference type="EMBL" id="WHJE01000021">
    <property type="protein sequence ID" value="KAE8764840.1"/>
    <property type="molecule type" value="Genomic_DNA"/>
</dbReference>
<keyword evidence="4" id="KW-1185">Reference proteome</keyword>
<dbReference type="Gene3D" id="3.30.750.24">
    <property type="entry name" value="STAS domain"/>
    <property type="match status" value="1"/>
</dbReference>
<dbReference type="InterPro" id="IPR036513">
    <property type="entry name" value="STAS_dom_sf"/>
</dbReference>
<feature type="domain" description="STAS" evidence="2">
    <location>
        <begin position="31"/>
        <end position="132"/>
    </location>
</feature>
<gene>
    <name evidence="3" type="ORF">GB883_06860</name>
</gene>
<dbReference type="InterPro" id="IPR002645">
    <property type="entry name" value="STAS_dom"/>
</dbReference>
<dbReference type="AlphaFoldDB" id="A0A7J5URI6"/>
<proteinExistence type="predicted"/>
<dbReference type="Proteomes" id="UP000451860">
    <property type="component" value="Unassembled WGS sequence"/>
</dbReference>
<dbReference type="CDD" id="cd07043">
    <property type="entry name" value="STAS_anti-anti-sigma_factors"/>
    <property type="match status" value="1"/>
</dbReference>
<organism evidence="3 4">
    <name type="scientific">Georgenia thermotolerans</name>
    <dbReference type="NCBI Taxonomy" id="527326"/>
    <lineage>
        <taxon>Bacteria</taxon>
        <taxon>Bacillati</taxon>
        <taxon>Actinomycetota</taxon>
        <taxon>Actinomycetes</taxon>
        <taxon>Micrococcales</taxon>
        <taxon>Bogoriellaceae</taxon>
        <taxon>Georgenia</taxon>
    </lineage>
</organism>
<evidence type="ECO:0000313" key="4">
    <source>
        <dbReference type="Proteomes" id="UP000451860"/>
    </source>
</evidence>
<dbReference type="InterPro" id="IPR058548">
    <property type="entry name" value="MlaB-like_STAS"/>
</dbReference>
<dbReference type="Pfam" id="PF13466">
    <property type="entry name" value="STAS_2"/>
    <property type="match status" value="1"/>
</dbReference>
<evidence type="ECO:0000259" key="2">
    <source>
        <dbReference type="PROSITE" id="PS50801"/>
    </source>
</evidence>
<protein>
    <submittedName>
        <fullName evidence="3">STAS domain-containing protein</fullName>
    </submittedName>
</protein>
<dbReference type="PROSITE" id="PS50801">
    <property type="entry name" value="STAS"/>
    <property type="match status" value="1"/>
</dbReference>
<dbReference type="OrthoDB" id="4827422at2"/>
<feature type="region of interest" description="Disordered" evidence="1">
    <location>
        <begin position="1"/>
        <end position="21"/>
    </location>
</feature>
<name>A0A7J5URI6_9MICO</name>
<evidence type="ECO:0000313" key="3">
    <source>
        <dbReference type="EMBL" id="KAE8764840.1"/>
    </source>
</evidence>
<dbReference type="SUPFAM" id="SSF52091">
    <property type="entry name" value="SpoIIaa-like"/>
    <property type="match status" value="1"/>
</dbReference>
<reference evidence="3 4" key="1">
    <citation type="submission" date="2019-10" db="EMBL/GenBank/DDBJ databases">
        <title>Georgenia wutianyii sp. nov. and Georgenia yuyongxinii sp. nov. isolated from plateau pika (Ochotona curzoniae) in the Qinghai-Tibet plateau of China.</title>
        <authorList>
            <person name="Tian Z."/>
        </authorList>
    </citation>
    <scope>NUCLEOTIDE SEQUENCE [LARGE SCALE GENOMIC DNA]</scope>
    <source>
        <strain evidence="3 4">DSM 21501</strain>
    </source>
</reference>
<accession>A0A7J5URI6</accession>
<comment type="caution">
    <text evidence="3">The sequence shown here is derived from an EMBL/GenBank/DDBJ whole genome shotgun (WGS) entry which is preliminary data.</text>
</comment>
<sequence length="132" mass="14047">MSNTGTPSARTSQTRGPGSVSVLQTATRTRLVLGGDVDISLNGTLNDAVELAVQAGRPVDVDTAGVTFIDSAVVAMLARLAYRLPHRLRMLQPPDLVRFLLDVTQLGEIVDIVEEDPTLPDDPVTPHRPPAA</sequence>
<evidence type="ECO:0000256" key="1">
    <source>
        <dbReference type="SAM" id="MobiDB-lite"/>
    </source>
</evidence>